<comment type="caution">
    <text evidence="2">The sequence shown here is derived from an EMBL/GenBank/DDBJ whole genome shotgun (WGS) entry which is preliminary data.</text>
</comment>
<sequence length="126" mass="14135">MHNCTKDQNFNAPGKFLSSKEKEKPTENIGSFRVLEVRLGYINVPFLKQHEGYLGTDLGILNRGQVTRTTPELVPAPSPNFRATPTGGRLAITYDLACGRPHTRRIFGGIRFRGWDPPVLGSRLYH</sequence>
<accession>A0A4Y2I4P0</accession>
<keyword evidence="3" id="KW-1185">Reference proteome</keyword>
<dbReference type="AlphaFoldDB" id="A0A4Y2I4P0"/>
<evidence type="ECO:0000313" key="2">
    <source>
        <dbReference type="EMBL" id="GBM72741.1"/>
    </source>
</evidence>
<protein>
    <submittedName>
        <fullName evidence="2">Uncharacterized protein</fullName>
    </submittedName>
</protein>
<dbReference type="EMBL" id="BGPR01002396">
    <property type="protein sequence ID" value="GBM72741.1"/>
    <property type="molecule type" value="Genomic_DNA"/>
</dbReference>
<feature type="region of interest" description="Disordered" evidence="1">
    <location>
        <begin position="1"/>
        <end position="23"/>
    </location>
</feature>
<evidence type="ECO:0000256" key="1">
    <source>
        <dbReference type="SAM" id="MobiDB-lite"/>
    </source>
</evidence>
<evidence type="ECO:0000313" key="3">
    <source>
        <dbReference type="Proteomes" id="UP000499080"/>
    </source>
</evidence>
<dbReference type="Proteomes" id="UP000499080">
    <property type="component" value="Unassembled WGS sequence"/>
</dbReference>
<feature type="compositionally biased region" description="Polar residues" evidence="1">
    <location>
        <begin position="1"/>
        <end position="11"/>
    </location>
</feature>
<gene>
    <name evidence="2" type="ORF">AVEN_67707_1</name>
</gene>
<organism evidence="2 3">
    <name type="scientific">Araneus ventricosus</name>
    <name type="common">Orbweaver spider</name>
    <name type="synonym">Epeira ventricosa</name>
    <dbReference type="NCBI Taxonomy" id="182803"/>
    <lineage>
        <taxon>Eukaryota</taxon>
        <taxon>Metazoa</taxon>
        <taxon>Ecdysozoa</taxon>
        <taxon>Arthropoda</taxon>
        <taxon>Chelicerata</taxon>
        <taxon>Arachnida</taxon>
        <taxon>Araneae</taxon>
        <taxon>Araneomorphae</taxon>
        <taxon>Entelegynae</taxon>
        <taxon>Araneoidea</taxon>
        <taxon>Araneidae</taxon>
        <taxon>Araneus</taxon>
    </lineage>
</organism>
<reference evidence="2 3" key="1">
    <citation type="journal article" date="2019" name="Sci. Rep.">
        <title>Orb-weaving spider Araneus ventricosus genome elucidates the spidroin gene catalogue.</title>
        <authorList>
            <person name="Kono N."/>
            <person name="Nakamura H."/>
            <person name="Ohtoshi R."/>
            <person name="Moran D.A.P."/>
            <person name="Shinohara A."/>
            <person name="Yoshida Y."/>
            <person name="Fujiwara M."/>
            <person name="Mori M."/>
            <person name="Tomita M."/>
            <person name="Arakawa K."/>
        </authorList>
    </citation>
    <scope>NUCLEOTIDE SEQUENCE [LARGE SCALE GENOMIC DNA]</scope>
</reference>
<proteinExistence type="predicted"/>
<name>A0A4Y2I4P0_ARAVE</name>